<evidence type="ECO:0000313" key="2">
    <source>
        <dbReference type="EMBL" id="QSI78640.1"/>
    </source>
</evidence>
<reference evidence="2 3" key="1">
    <citation type="submission" date="2021-02" db="EMBL/GenBank/DDBJ databases">
        <title>Niveibacterium changnyeongensis HC41.</title>
        <authorList>
            <person name="Kang M."/>
        </authorList>
    </citation>
    <scope>NUCLEOTIDE SEQUENCE [LARGE SCALE GENOMIC DNA]</scope>
    <source>
        <strain evidence="2 3">HC41</strain>
    </source>
</reference>
<dbReference type="Pfam" id="PF19029">
    <property type="entry name" value="DUF883_C"/>
    <property type="match status" value="1"/>
</dbReference>
<dbReference type="RefSeq" id="WP_206256050.1">
    <property type="nucleotide sequence ID" value="NZ_CP071060.1"/>
</dbReference>
<evidence type="ECO:0000259" key="1">
    <source>
        <dbReference type="Pfam" id="PF19029"/>
    </source>
</evidence>
<protein>
    <submittedName>
        <fullName evidence="2">DUF883 domain-containing protein</fullName>
    </submittedName>
</protein>
<dbReference type="PANTHER" id="PTHR35893">
    <property type="entry name" value="INNER MEMBRANE PROTEIN-RELATED"/>
    <property type="match status" value="1"/>
</dbReference>
<dbReference type="InterPro" id="IPR010279">
    <property type="entry name" value="YqjD/ElaB"/>
</dbReference>
<dbReference type="EMBL" id="CP071060">
    <property type="protein sequence ID" value="QSI78640.1"/>
    <property type="molecule type" value="Genomic_DNA"/>
</dbReference>
<evidence type="ECO:0000313" key="3">
    <source>
        <dbReference type="Proteomes" id="UP000663570"/>
    </source>
</evidence>
<dbReference type="Proteomes" id="UP000663570">
    <property type="component" value="Chromosome"/>
</dbReference>
<name>A0ABX7MDB4_9RHOO</name>
<dbReference type="InterPro" id="IPR043605">
    <property type="entry name" value="DUF883_C"/>
</dbReference>
<accession>A0ABX7MDB4</accession>
<organism evidence="2 3">
    <name type="scientific">Niveibacterium microcysteis</name>
    <dbReference type="NCBI Taxonomy" id="2811415"/>
    <lineage>
        <taxon>Bacteria</taxon>
        <taxon>Pseudomonadati</taxon>
        <taxon>Pseudomonadota</taxon>
        <taxon>Betaproteobacteria</taxon>
        <taxon>Rhodocyclales</taxon>
        <taxon>Rhodocyclaceae</taxon>
        <taxon>Niveibacterium</taxon>
    </lineage>
</organism>
<gene>
    <name evidence="2" type="ORF">JY500_08565</name>
</gene>
<keyword evidence="3" id="KW-1185">Reference proteome</keyword>
<sequence length="108" mass="11405">MNTEMNPLPGMGSKDRLATDLKNVAADTSGLIQEIAAATASDLAQVQTKVEQSFDDAKTYAINSKLALGEKVRGAAIATDGYVRTNPWKTVGATALAGLVIGFMFSRR</sequence>
<feature type="domain" description="DUF883" evidence="1">
    <location>
        <begin position="79"/>
        <end position="108"/>
    </location>
</feature>
<dbReference type="PANTHER" id="PTHR35893:SF3">
    <property type="entry name" value="INNER MEMBRANE PROTEIN"/>
    <property type="match status" value="1"/>
</dbReference>
<proteinExistence type="predicted"/>